<gene>
    <name evidence="2" type="ORF">CSSPTR1EN2_LOCUS20743</name>
</gene>
<keyword evidence="3" id="KW-1185">Reference proteome</keyword>
<keyword evidence="1" id="KW-0732">Signal</keyword>
<reference evidence="2" key="1">
    <citation type="submission" date="2024-02" db="EMBL/GenBank/DDBJ databases">
        <authorList>
            <consortium name="ELIXIR-Norway"/>
            <consortium name="Elixir Norway"/>
        </authorList>
    </citation>
    <scope>NUCLEOTIDE SEQUENCE</scope>
</reference>
<sequence length="58" mass="6695">MSSMRCIFIYFFLWCHLTGSCQGHEGFEHYHSALGLSGQNTTITSIHIERNRYVKVDA</sequence>
<dbReference type="EMBL" id="OZ019899">
    <property type="protein sequence ID" value="CAK9231564.1"/>
    <property type="molecule type" value="Genomic_DNA"/>
</dbReference>
<evidence type="ECO:0000313" key="2">
    <source>
        <dbReference type="EMBL" id="CAK9231564.1"/>
    </source>
</evidence>
<protein>
    <submittedName>
        <fullName evidence="2">Uncharacterized protein</fullName>
    </submittedName>
</protein>
<feature type="signal peptide" evidence="1">
    <location>
        <begin position="1"/>
        <end position="23"/>
    </location>
</feature>
<dbReference type="PROSITE" id="PS51257">
    <property type="entry name" value="PROKAR_LIPOPROTEIN"/>
    <property type="match status" value="1"/>
</dbReference>
<organism evidence="2 3">
    <name type="scientific">Sphagnum troendelagicum</name>
    <dbReference type="NCBI Taxonomy" id="128251"/>
    <lineage>
        <taxon>Eukaryota</taxon>
        <taxon>Viridiplantae</taxon>
        <taxon>Streptophyta</taxon>
        <taxon>Embryophyta</taxon>
        <taxon>Bryophyta</taxon>
        <taxon>Sphagnophytina</taxon>
        <taxon>Sphagnopsida</taxon>
        <taxon>Sphagnales</taxon>
        <taxon>Sphagnaceae</taxon>
        <taxon>Sphagnum</taxon>
    </lineage>
</organism>
<evidence type="ECO:0000313" key="3">
    <source>
        <dbReference type="Proteomes" id="UP001497512"/>
    </source>
</evidence>
<accession>A0ABP0UWX8</accession>
<proteinExistence type="predicted"/>
<name>A0ABP0UWX8_9BRYO</name>
<dbReference type="Proteomes" id="UP001497512">
    <property type="component" value="Chromosome 7"/>
</dbReference>
<feature type="chain" id="PRO_5046340548" evidence="1">
    <location>
        <begin position="24"/>
        <end position="58"/>
    </location>
</feature>
<evidence type="ECO:0000256" key="1">
    <source>
        <dbReference type="SAM" id="SignalP"/>
    </source>
</evidence>